<dbReference type="Proteomes" id="UP001159363">
    <property type="component" value="Chromosome 1"/>
</dbReference>
<name>A0ABQ9IJD0_9NEOP</name>
<protein>
    <submittedName>
        <fullName evidence="1">Uncharacterized protein</fullName>
    </submittedName>
</protein>
<reference evidence="1 2" key="1">
    <citation type="submission" date="2023-02" db="EMBL/GenBank/DDBJ databases">
        <title>LHISI_Scaffold_Assembly.</title>
        <authorList>
            <person name="Stuart O.P."/>
            <person name="Cleave R."/>
            <person name="Magrath M.J.L."/>
            <person name="Mikheyev A.S."/>
        </authorList>
    </citation>
    <scope>NUCLEOTIDE SEQUENCE [LARGE SCALE GENOMIC DNA]</scope>
    <source>
        <strain evidence="1">Daus_M_001</strain>
        <tissue evidence="1">Leg muscle</tissue>
    </source>
</reference>
<dbReference type="EMBL" id="JARBHB010000001">
    <property type="protein sequence ID" value="KAJ8896803.1"/>
    <property type="molecule type" value="Genomic_DNA"/>
</dbReference>
<organism evidence="1 2">
    <name type="scientific">Dryococelus australis</name>
    <dbReference type="NCBI Taxonomy" id="614101"/>
    <lineage>
        <taxon>Eukaryota</taxon>
        <taxon>Metazoa</taxon>
        <taxon>Ecdysozoa</taxon>
        <taxon>Arthropoda</taxon>
        <taxon>Hexapoda</taxon>
        <taxon>Insecta</taxon>
        <taxon>Pterygota</taxon>
        <taxon>Neoptera</taxon>
        <taxon>Polyneoptera</taxon>
        <taxon>Phasmatodea</taxon>
        <taxon>Verophasmatodea</taxon>
        <taxon>Anareolatae</taxon>
        <taxon>Phasmatidae</taxon>
        <taxon>Eurycanthinae</taxon>
        <taxon>Dryococelus</taxon>
    </lineage>
</organism>
<evidence type="ECO:0000313" key="2">
    <source>
        <dbReference type="Proteomes" id="UP001159363"/>
    </source>
</evidence>
<accession>A0ABQ9IJD0</accession>
<gene>
    <name evidence="1" type="ORF">PR048_002148</name>
</gene>
<keyword evidence="2" id="KW-1185">Reference proteome</keyword>
<proteinExistence type="predicted"/>
<comment type="caution">
    <text evidence="1">The sequence shown here is derived from an EMBL/GenBank/DDBJ whole genome shotgun (WGS) entry which is preliminary data.</text>
</comment>
<sequence>MASPNPKPGRNLDHNVIDTVQKFYTDASVSRITQTKYACSNRTAVYALFKQEHLGFKVGFSKFASLCPKHVLAGSSGTHIVCINAIHQNMKLLDVI</sequence>
<evidence type="ECO:0000313" key="1">
    <source>
        <dbReference type="EMBL" id="KAJ8896803.1"/>
    </source>
</evidence>